<dbReference type="GO" id="GO:0006171">
    <property type="term" value="P:cAMP biosynthetic process"/>
    <property type="evidence" value="ECO:0007669"/>
    <property type="project" value="TreeGrafter"/>
</dbReference>
<dbReference type="CDD" id="cd07302">
    <property type="entry name" value="CHD"/>
    <property type="match status" value="1"/>
</dbReference>
<dbReference type="RefSeq" id="WP_187081474.1">
    <property type="nucleotide sequence ID" value="NZ_JACORU010000003.1"/>
</dbReference>
<dbReference type="Gene3D" id="3.30.450.20">
    <property type="entry name" value="PAS domain"/>
    <property type="match status" value="1"/>
</dbReference>
<comment type="subcellular location">
    <subcellularLocation>
        <location evidence="1">Cell membrane</location>
        <topology evidence="1">Multi-pass membrane protein</topology>
    </subcellularLocation>
</comment>
<dbReference type="SUPFAM" id="SSF103190">
    <property type="entry name" value="Sensory domain-like"/>
    <property type="match status" value="1"/>
</dbReference>
<proteinExistence type="predicted"/>
<gene>
    <name evidence="8" type="ORF">H8R02_11205</name>
</gene>
<dbReference type="EMBL" id="JACORU010000003">
    <property type="protein sequence ID" value="MBC5765022.1"/>
    <property type="molecule type" value="Genomic_DNA"/>
</dbReference>
<dbReference type="GO" id="GO:0035556">
    <property type="term" value="P:intracellular signal transduction"/>
    <property type="evidence" value="ECO:0007669"/>
    <property type="project" value="InterPro"/>
</dbReference>
<dbReference type="GO" id="GO:0004016">
    <property type="term" value="F:adenylate cyclase activity"/>
    <property type="evidence" value="ECO:0007669"/>
    <property type="project" value="UniProtKB-ARBA"/>
</dbReference>
<dbReference type="Pfam" id="PF00211">
    <property type="entry name" value="Guanylate_cyc"/>
    <property type="match status" value="1"/>
</dbReference>
<dbReference type="PROSITE" id="PS50125">
    <property type="entry name" value="GUANYLATE_CYCLASE_2"/>
    <property type="match status" value="1"/>
</dbReference>
<keyword evidence="9" id="KW-1185">Reference proteome</keyword>
<dbReference type="CDD" id="cd12913">
    <property type="entry name" value="PDC1_MCP_like"/>
    <property type="match status" value="1"/>
</dbReference>
<evidence type="ECO:0000259" key="7">
    <source>
        <dbReference type="PROSITE" id="PS50125"/>
    </source>
</evidence>
<feature type="domain" description="Guanylate cyclase" evidence="7">
    <location>
        <begin position="452"/>
        <end position="584"/>
    </location>
</feature>
<evidence type="ECO:0000256" key="2">
    <source>
        <dbReference type="ARBA" id="ARBA00022475"/>
    </source>
</evidence>
<evidence type="ECO:0000256" key="5">
    <source>
        <dbReference type="ARBA" id="ARBA00023136"/>
    </source>
</evidence>
<evidence type="ECO:0000256" key="1">
    <source>
        <dbReference type="ARBA" id="ARBA00004651"/>
    </source>
</evidence>
<keyword evidence="2" id="KW-1003">Cell membrane</keyword>
<dbReference type="InterPro" id="IPR033479">
    <property type="entry name" value="dCache_1"/>
</dbReference>
<evidence type="ECO:0000256" key="3">
    <source>
        <dbReference type="ARBA" id="ARBA00022692"/>
    </source>
</evidence>
<evidence type="ECO:0000313" key="9">
    <source>
        <dbReference type="Proteomes" id="UP000596827"/>
    </source>
</evidence>
<comment type="caution">
    <text evidence="8">The sequence shown here is derived from an EMBL/GenBank/DDBJ whole genome shotgun (WGS) entry which is preliminary data.</text>
</comment>
<feature type="transmembrane region" description="Helical" evidence="6">
    <location>
        <begin position="352"/>
        <end position="370"/>
    </location>
</feature>
<protein>
    <recommendedName>
        <fullName evidence="7">Guanylate cyclase domain-containing protein</fullName>
    </recommendedName>
</protein>
<feature type="transmembrane region" description="Helical" evidence="6">
    <location>
        <begin position="15"/>
        <end position="35"/>
    </location>
</feature>
<dbReference type="Pfam" id="PF02743">
    <property type="entry name" value="dCache_1"/>
    <property type="match status" value="1"/>
</dbReference>
<reference evidence="8" key="1">
    <citation type="submission" date="2020-08" db="EMBL/GenBank/DDBJ databases">
        <title>Ramlibacter sp. GTP1 16S ribosomal RNA gene genome sequencing and assembly.</title>
        <authorList>
            <person name="Kang M."/>
        </authorList>
    </citation>
    <scope>NUCLEOTIDE SEQUENCE</scope>
    <source>
        <strain evidence="8">GTP1</strain>
    </source>
</reference>
<keyword evidence="5 6" id="KW-0472">Membrane</keyword>
<dbReference type="SMART" id="SM00044">
    <property type="entry name" value="CYCc"/>
    <property type="match status" value="1"/>
</dbReference>
<dbReference type="PANTHER" id="PTHR43081:SF1">
    <property type="entry name" value="ADENYLATE CYCLASE, TERMINAL-DIFFERENTIATION SPECIFIC"/>
    <property type="match status" value="1"/>
</dbReference>
<dbReference type="InterPro" id="IPR050697">
    <property type="entry name" value="Adenylyl/Guanylyl_Cyclase_3/4"/>
</dbReference>
<keyword evidence="4 6" id="KW-1133">Transmembrane helix</keyword>
<dbReference type="InterPro" id="IPR029151">
    <property type="entry name" value="Sensor-like_sf"/>
</dbReference>
<dbReference type="SUPFAM" id="SSF55073">
    <property type="entry name" value="Nucleotide cyclase"/>
    <property type="match status" value="1"/>
</dbReference>
<evidence type="ECO:0000256" key="4">
    <source>
        <dbReference type="ARBA" id="ARBA00022989"/>
    </source>
</evidence>
<accession>A0A923S5C2</accession>
<dbReference type="Gene3D" id="6.10.340.10">
    <property type="match status" value="1"/>
</dbReference>
<keyword evidence="3 6" id="KW-0812">Transmembrane</keyword>
<dbReference type="AlphaFoldDB" id="A0A923S5C2"/>
<dbReference type="PANTHER" id="PTHR43081">
    <property type="entry name" value="ADENYLATE CYCLASE, TERMINAL-DIFFERENTIATION SPECIFIC-RELATED"/>
    <property type="match status" value="1"/>
</dbReference>
<dbReference type="InterPro" id="IPR001054">
    <property type="entry name" value="A/G_cyclase"/>
</dbReference>
<evidence type="ECO:0000256" key="6">
    <source>
        <dbReference type="SAM" id="Phobius"/>
    </source>
</evidence>
<dbReference type="Proteomes" id="UP000596827">
    <property type="component" value="Unassembled WGS sequence"/>
</dbReference>
<sequence>MNFPGMGAWRLRPSIVVLFISMVLPVFAAAIWVGYISNDRMARDTADKSMERARIETISQTEALLDPIASLVRVGVGVAAEQPDFYRTEKATPSMMEVLGHSPAISSVFVGFADGSYRMALRTPKGLRIQNTVPPEGTEYATRWIDRSKSGAALDKYTFLDAKQKQVGHLDAPALYDPRVRPWYRDAVEKKNLVISNPYIYATTGLPGVTVAMPIFSGPNKHLVGVMAIDILLDSLSDYLKNRPVSAHSLSLIIDREGLIVAHPDTKQALKRESGGGLARVRLNELQDPLTAIAFGQRTSRNMTNFAFMHKGEEYVALFAPFPEEFGKQWEVIIVAPLEDFLGEWKSNNQKLLIFGLLAIGFQVVLIYFFSKRIARPLELLEKQVYDVQNFKPAEGEVVQSRIREIASLASSVNTLQGAITAFSSFVPRELVRQLIGPGHKLELGGRSQFLTVMFTDLENFSTWAEGTPAQELLKRVSAYFEVVTRCVNREMGTLDKFIGDGVMAFWGAPALLQDHAYRACVAAVRIQHEMAALNEQWMSQGLLPLKVRVGVHSDAVIVGNIGSFERMSYTVMGDGVNLASRLEGTNKEFGTRICISHSVFREAGERLVLRKMGVVTVKGRRQDMQVYEVMGIRDAGPELEAPPEVERLCMLTNDAYDSFEQGEWGLAHARFRAIVEDYPTDALSRVMVLRCEQAMAGGTASGVAALSRY</sequence>
<dbReference type="GO" id="GO:0005886">
    <property type="term" value="C:plasma membrane"/>
    <property type="evidence" value="ECO:0007669"/>
    <property type="project" value="UniProtKB-SubCell"/>
</dbReference>
<evidence type="ECO:0000313" key="8">
    <source>
        <dbReference type="EMBL" id="MBC5765022.1"/>
    </source>
</evidence>
<organism evidence="8 9">
    <name type="scientific">Ramlibacter albus</name>
    <dbReference type="NCBI Taxonomy" id="2079448"/>
    <lineage>
        <taxon>Bacteria</taxon>
        <taxon>Pseudomonadati</taxon>
        <taxon>Pseudomonadota</taxon>
        <taxon>Betaproteobacteria</taxon>
        <taxon>Burkholderiales</taxon>
        <taxon>Comamonadaceae</taxon>
        <taxon>Ramlibacter</taxon>
    </lineage>
</organism>
<dbReference type="InterPro" id="IPR029787">
    <property type="entry name" value="Nucleotide_cyclase"/>
</dbReference>
<dbReference type="Gene3D" id="3.30.70.1230">
    <property type="entry name" value="Nucleotide cyclase"/>
    <property type="match status" value="1"/>
</dbReference>
<name>A0A923S5C2_9BURK</name>